<accession>A0ABT7LA65</accession>
<dbReference type="EMBL" id="JASTZU010000041">
    <property type="protein sequence ID" value="MDL4841431.1"/>
    <property type="molecule type" value="Genomic_DNA"/>
</dbReference>
<protein>
    <submittedName>
        <fullName evidence="1">Post-transcriptional regulator</fullName>
    </submittedName>
</protein>
<proteinExistence type="predicted"/>
<dbReference type="Pfam" id="PF13797">
    <property type="entry name" value="Post_transc_reg"/>
    <property type="match status" value="1"/>
</dbReference>
<comment type="caution">
    <text evidence="1">The sequence shown here is derived from an EMBL/GenBank/DDBJ whole genome shotgun (WGS) entry which is preliminary data.</text>
</comment>
<reference evidence="1 2" key="1">
    <citation type="submission" date="2023-06" db="EMBL/GenBank/DDBJ databases">
        <title>Aquibacillus rhizosphaerae LR5S19.</title>
        <authorList>
            <person name="Sun J.-Q."/>
        </authorList>
    </citation>
    <scope>NUCLEOTIDE SEQUENCE [LARGE SCALE GENOMIC DNA]</scope>
    <source>
        <strain evidence="1 2">LR5S19</strain>
    </source>
</reference>
<evidence type="ECO:0000313" key="2">
    <source>
        <dbReference type="Proteomes" id="UP001235343"/>
    </source>
</evidence>
<organism evidence="1 2">
    <name type="scientific">Aquibacillus rhizosphaerae</name>
    <dbReference type="NCBI Taxonomy" id="3051431"/>
    <lineage>
        <taxon>Bacteria</taxon>
        <taxon>Bacillati</taxon>
        <taxon>Bacillota</taxon>
        <taxon>Bacilli</taxon>
        <taxon>Bacillales</taxon>
        <taxon>Bacillaceae</taxon>
        <taxon>Aquibacillus</taxon>
    </lineage>
</organism>
<gene>
    <name evidence="1" type="ORF">QQS35_13365</name>
</gene>
<evidence type="ECO:0000313" key="1">
    <source>
        <dbReference type="EMBL" id="MDL4841431.1"/>
    </source>
</evidence>
<dbReference type="InterPro" id="IPR025716">
    <property type="entry name" value="Post-transcriptional_regulator"/>
</dbReference>
<dbReference type="RefSeq" id="WP_285932720.1">
    <property type="nucleotide sequence ID" value="NZ_JASTZU010000041.1"/>
</dbReference>
<dbReference type="Proteomes" id="UP001235343">
    <property type="component" value="Unassembled WGS sequence"/>
</dbReference>
<name>A0ABT7LA65_9BACI</name>
<sequence length="98" mass="11262">MIITKRVSQWKVEMASVLESKVDEFKLMGYSRATGVDVWNCLTEKVWKGDPEKRLHEVVEDIFHLSSNKYMSYLTVQTYKDDTGLLESIAAITGSQKE</sequence>
<keyword evidence="2" id="KW-1185">Reference proteome</keyword>